<dbReference type="GO" id="GO:0003886">
    <property type="term" value="F:DNA (cytosine-5-)-methyltransferase activity"/>
    <property type="evidence" value="ECO:0007669"/>
    <property type="project" value="UniProtKB-EC"/>
</dbReference>
<feature type="active site" evidence="6">
    <location>
        <position position="73"/>
    </location>
</feature>
<keyword evidence="8" id="KW-1185">Reference proteome</keyword>
<keyword evidence="2 6" id="KW-0489">Methyltransferase</keyword>
<dbReference type="NCBIfam" id="TIGR00675">
    <property type="entry name" value="dcm"/>
    <property type="match status" value="1"/>
</dbReference>
<evidence type="ECO:0000256" key="5">
    <source>
        <dbReference type="ARBA" id="ARBA00022747"/>
    </source>
</evidence>
<organism evidence="7 8">
    <name type="scientific">Paenibacillus violae</name>
    <dbReference type="NCBI Taxonomy" id="3077234"/>
    <lineage>
        <taxon>Bacteria</taxon>
        <taxon>Bacillati</taxon>
        <taxon>Bacillota</taxon>
        <taxon>Bacilli</taxon>
        <taxon>Bacillales</taxon>
        <taxon>Paenibacillaceae</taxon>
        <taxon>Paenibacillus</taxon>
    </lineage>
</organism>
<accession>A0ABU3R7A0</accession>
<dbReference type="Proteomes" id="UP001260980">
    <property type="component" value="Unassembled WGS sequence"/>
</dbReference>
<proteinExistence type="inferred from homology"/>
<dbReference type="RefSeq" id="WP_315949500.1">
    <property type="nucleotide sequence ID" value="NZ_JAWCUD010000001.1"/>
</dbReference>
<dbReference type="InterPro" id="IPR029063">
    <property type="entry name" value="SAM-dependent_MTases_sf"/>
</dbReference>
<name>A0ABU3R7A0_9BACL</name>
<evidence type="ECO:0000256" key="2">
    <source>
        <dbReference type="ARBA" id="ARBA00022603"/>
    </source>
</evidence>
<evidence type="ECO:0000256" key="6">
    <source>
        <dbReference type="PROSITE-ProRule" id="PRU01016"/>
    </source>
</evidence>
<keyword evidence="5" id="KW-0680">Restriction system</keyword>
<protein>
    <recommendedName>
        <fullName evidence="1">DNA (cytosine-5-)-methyltransferase</fullName>
        <ecNumber evidence="1">2.1.1.37</ecNumber>
    </recommendedName>
</protein>
<comment type="caution">
    <text evidence="7">The sequence shown here is derived from an EMBL/GenBank/DDBJ whole genome shotgun (WGS) entry which is preliminary data.</text>
</comment>
<dbReference type="GO" id="GO:0032259">
    <property type="term" value="P:methylation"/>
    <property type="evidence" value="ECO:0007669"/>
    <property type="project" value="UniProtKB-KW"/>
</dbReference>
<dbReference type="PANTHER" id="PTHR46098">
    <property type="entry name" value="TRNA (CYTOSINE(38)-C(5))-METHYLTRANSFERASE"/>
    <property type="match status" value="1"/>
</dbReference>
<keyword evidence="3 6" id="KW-0808">Transferase</keyword>
<evidence type="ECO:0000313" key="7">
    <source>
        <dbReference type="EMBL" id="MDU0200145.1"/>
    </source>
</evidence>
<evidence type="ECO:0000313" key="8">
    <source>
        <dbReference type="Proteomes" id="UP001260980"/>
    </source>
</evidence>
<reference evidence="7 8" key="1">
    <citation type="submission" date="2023-10" db="EMBL/GenBank/DDBJ databases">
        <title>Paenibacillus strain PFR10 Genome sequencing and assembly.</title>
        <authorList>
            <person name="Kim I."/>
        </authorList>
    </citation>
    <scope>NUCLEOTIDE SEQUENCE [LARGE SCALE GENOMIC DNA]</scope>
    <source>
        <strain evidence="7 8">PFR10</strain>
    </source>
</reference>
<evidence type="ECO:0000256" key="1">
    <source>
        <dbReference type="ARBA" id="ARBA00011975"/>
    </source>
</evidence>
<dbReference type="PROSITE" id="PS51679">
    <property type="entry name" value="SAM_MT_C5"/>
    <property type="match status" value="1"/>
</dbReference>
<dbReference type="Gene3D" id="3.90.120.10">
    <property type="entry name" value="DNA Methylase, subunit A, domain 2"/>
    <property type="match status" value="1"/>
</dbReference>
<dbReference type="Pfam" id="PF00145">
    <property type="entry name" value="DNA_methylase"/>
    <property type="match status" value="1"/>
</dbReference>
<keyword evidence="4 6" id="KW-0949">S-adenosyl-L-methionine</keyword>
<dbReference type="InterPro" id="IPR018117">
    <property type="entry name" value="C5_DNA_meth_AS"/>
</dbReference>
<evidence type="ECO:0000256" key="4">
    <source>
        <dbReference type="ARBA" id="ARBA00022691"/>
    </source>
</evidence>
<sequence>MNVLSLFDGMSCGRIALERTGIKIDNYFASEIDEHAIKVTKHNYPDTIHLGDVTKVYSYELPDIDLLIGGSPCQGFSFAGKGLNFDDPRSRLFFEYVRLLKELKPKYFLLENVKMKKESEDVISEYLGVKPIVINSSLVSAQNRVRLYWTNIPGLVQPEDRGITWGDVREHGVEADRYYYTEKALQWMERHGYRKQKVLKVHEDHEKMQMIEASHHKNYSSQRFFGILDNGIDNGIQKQAIAAMRGRYIENGNRKDGQGKTEQYIEFRNDGKSNCLTTVQKDNVVVPFEHFERVLAAEFAYRYITPLECERLQTVPDGYTACVSNSQRYRMLGNGWTVDVIAHILQGIKEAETLDAELWELLYA</sequence>
<dbReference type="InterPro" id="IPR001525">
    <property type="entry name" value="C5_MeTfrase"/>
</dbReference>
<dbReference type="SUPFAM" id="SSF53335">
    <property type="entry name" value="S-adenosyl-L-methionine-dependent methyltransferases"/>
    <property type="match status" value="1"/>
</dbReference>
<dbReference type="PANTHER" id="PTHR46098:SF1">
    <property type="entry name" value="TRNA (CYTOSINE(38)-C(5))-METHYLTRANSFERASE"/>
    <property type="match status" value="1"/>
</dbReference>
<evidence type="ECO:0000256" key="3">
    <source>
        <dbReference type="ARBA" id="ARBA00022679"/>
    </source>
</evidence>
<dbReference type="EC" id="2.1.1.37" evidence="1"/>
<dbReference type="InterPro" id="IPR050750">
    <property type="entry name" value="C5-MTase"/>
</dbReference>
<comment type="similarity">
    <text evidence="6">Belongs to the class I-like SAM-binding methyltransferase superfamily. C5-methyltransferase family.</text>
</comment>
<dbReference type="Gene3D" id="3.40.50.150">
    <property type="entry name" value="Vaccinia Virus protein VP39"/>
    <property type="match status" value="1"/>
</dbReference>
<gene>
    <name evidence="7" type="primary">dcm</name>
    <name evidence="7" type="ORF">RQP52_03535</name>
</gene>
<dbReference type="PROSITE" id="PS00094">
    <property type="entry name" value="C5_MTASE_1"/>
    <property type="match status" value="1"/>
</dbReference>
<dbReference type="EMBL" id="JAWCUD010000001">
    <property type="protein sequence ID" value="MDU0200145.1"/>
    <property type="molecule type" value="Genomic_DNA"/>
</dbReference>